<evidence type="ECO:0000313" key="6">
    <source>
        <dbReference type="EMBL" id="KAF4652557.1"/>
    </source>
</evidence>
<evidence type="ECO:0000256" key="1">
    <source>
        <dbReference type="ARBA" id="ARBA00022598"/>
    </source>
</evidence>
<protein>
    <submittedName>
        <fullName evidence="6">Carnosine synthase 1</fullName>
    </submittedName>
</protein>
<dbReference type="PANTHER" id="PTHR43585:SF2">
    <property type="entry name" value="ATP-GRASP ENZYME FSQD"/>
    <property type="match status" value="1"/>
</dbReference>
<dbReference type="InterPro" id="IPR011761">
    <property type="entry name" value="ATP-grasp"/>
</dbReference>
<comment type="caution">
    <text evidence="6">The sequence shown here is derived from an EMBL/GenBank/DDBJ whole genome shotgun (WGS) entry which is preliminary data.</text>
</comment>
<dbReference type="SUPFAM" id="SSF56059">
    <property type="entry name" value="Glutathione synthetase ATP-binding domain-like"/>
    <property type="match status" value="1"/>
</dbReference>
<evidence type="ECO:0000256" key="3">
    <source>
        <dbReference type="ARBA" id="ARBA00022840"/>
    </source>
</evidence>
<reference evidence="6 7" key="1">
    <citation type="submission" date="2020-04" db="EMBL/GenBank/DDBJ databases">
        <title>Perkinsus olseni comparative genomics.</title>
        <authorList>
            <person name="Bogema D.R."/>
        </authorList>
    </citation>
    <scope>NUCLEOTIDE SEQUENCE [LARGE SCALE GENOMIC DNA]</scope>
    <source>
        <strain evidence="6">ATCC PRA-179</strain>
    </source>
</reference>
<dbReference type="GO" id="GO:0016874">
    <property type="term" value="F:ligase activity"/>
    <property type="evidence" value="ECO:0007669"/>
    <property type="project" value="UniProtKB-KW"/>
</dbReference>
<gene>
    <name evidence="6" type="primary">CARNS1_7</name>
    <name evidence="6" type="ORF">FOZ61_009606</name>
</gene>
<feature type="domain" description="ATP-grasp" evidence="5">
    <location>
        <begin position="986"/>
        <end position="1211"/>
    </location>
</feature>
<dbReference type="InterPro" id="IPR022742">
    <property type="entry name" value="Hydrolase_4"/>
</dbReference>
<dbReference type="Gene3D" id="3.40.50.20">
    <property type="match status" value="1"/>
</dbReference>
<dbReference type="GO" id="GO:0046872">
    <property type="term" value="F:metal ion binding"/>
    <property type="evidence" value="ECO:0007669"/>
    <property type="project" value="InterPro"/>
</dbReference>
<dbReference type="SUPFAM" id="SSF53474">
    <property type="entry name" value="alpha/beta-Hydrolases"/>
    <property type="match status" value="1"/>
</dbReference>
<keyword evidence="2 4" id="KW-0547">Nucleotide-binding</keyword>
<dbReference type="Pfam" id="PF13535">
    <property type="entry name" value="ATP-grasp_4"/>
    <property type="match status" value="1"/>
</dbReference>
<dbReference type="Gene3D" id="3.30.470.20">
    <property type="entry name" value="ATP-grasp fold, B domain"/>
    <property type="match status" value="1"/>
</dbReference>
<sequence length="1311" mass="144382">MPLPNRPFTSDGVRLHHRSRVPEKVSKCRSLSAMPRGRLRTKAQLARDMYIAYTRASRKFKSAIAADAALMMTQVCVPTRLRDGNFNFWTHLRPPFIIQEVLQTDHGECGEIFEVTYGCALDYKSERSWGWPHRAASTFDNRIRSKATIRIPQAYPCGCETIKVLHWGNPCLVGYNDHEVEVIEEKGIINKDLVTALRREIDQEHRKSLKALEQAFGGGRKALADLALPRAPRLPGKAFGKSVKGQMRPRRVLRVGRGRSILEEGLGDAVACDKALSADRQSMRREVHLPEYLLEKVERLKREFDIGDPSYRTSQRDLNDPIRAPMVRRVMNVVQPSKAMKSLMAVKSEMMVAKRTESNPTIGMVLAFVNGVMVLFYGEDLQFLKYLYLMGKVEMEDTSKTPQQGGVTHDTSVFKGSDGCELFLRRWTTECSVPSGGGDAMAVFLVHGMGEHSQRYHELASSLLTALPPGSVVYCHDQRGHGQTAVGPGGRLSALGRVPCEEGADPMSVMADDVVCLVMDKLPHTGMNYVLISHSMGSVVVRLALARLMQLSDIRNPSGVLLSGPPAAPGRLLNAVYQCLLWLVRPTNFGPSLASKIIFGGYDSQIRALVKDPNLPQHSWLSTDEDTVRRYTEDPLCGHDVSIDFWSSLLSNLSKLTDCRAVFGPKPASRDLVKVLVMGGADDMCTERGKGVDQCAASLAEVCGLQVKQLLYSKDMLLYSSCRTTPFLGVLDEFFLSVFLFALMKTEFEEAQKIAANRPRAGTWESPHARPLTAYPSTHELNDFTLDGASTDPDRGVGLDNPFLAGQFFQTNKLPGSMTSEERAKLAQSLAPTATYEMLSKIPSDLVEMETPEGQDLRQRLLRGATVVFFCAGYPGKKFIYQRAAELGVKSVIIDSADSWSKQLVDEGVIAKFIGLDMNQAPEEIFERSVAAIKALKDDPLVGECEGICTFADLAVPMASRLGEALGLPCLPPSAVDKTRNKYATRDAMKAYGMPVVRNYLIKNELQLEKAAEFVGFPAVLKPISGAASLGVKKVESAADLDATYHELSALLLGLRVSSGALEQVAENDNASDDEASEGVNANEVISLDMVLEEYLDGDEVDVDVIMDDGKCRFCSVSDNGPTVEPYFNESWAVLPSLLPERKAEELQDMAIDALVSVGFSKGLFHVEGKYTRRGPRLIEINSRMGGGPVRMIHQQVEGVDLVVEQLFLACGIPSRPQPHEGNCAVAYGFALNERSGVIKDLDFIERHEESSHVLQLEPLVKPGEHVVGPEEGMPTWLAVIVIKDETSEMARDECQRLMKVIADECAASLV</sequence>
<evidence type="ECO:0000313" key="7">
    <source>
        <dbReference type="Proteomes" id="UP000570595"/>
    </source>
</evidence>
<evidence type="ECO:0000256" key="2">
    <source>
        <dbReference type="ARBA" id="ARBA00022741"/>
    </source>
</evidence>
<dbReference type="PROSITE" id="PS50975">
    <property type="entry name" value="ATP_GRASP"/>
    <property type="match status" value="1"/>
</dbReference>
<dbReference type="InterPro" id="IPR052032">
    <property type="entry name" value="ATP-dep_AA_Ligase"/>
</dbReference>
<proteinExistence type="predicted"/>
<dbReference type="InterPro" id="IPR029058">
    <property type="entry name" value="AB_hydrolase_fold"/>
</dbReference>
<dbReference type="Gene3D" id="3.40.50.1820">
    <property type="entry name" value="alpha/beta hydrolase"/>
    <property type="match status" value="1"/>
</dbReference>
<dbReference type="PANTHER" id="PTHR43585">
    <property type="entry name" value="FUMIPYRROLE BIOSYNTHESIS PROTEIN C"/>
    <property type="match status" value="1"/>
</dbReference>
<name>A0A7J6L058_PEROL</name>
<evidence type="ECO:0000256" key="4">
    <source>
        <dbReference type="PROSITE-ProRule" id="PRU00409"/>
    </source>
</evidence>
<dbReference type="OrthoDB" id="434648at2759"/>
<accession>A0A7J6L058</accession>
<keyword evidence="1" id="KW-0436">Ligase</keyword>
<organism evidence="6 7">
    <name type="scientific">Perkinsus olseni</name>
    <name type="common">Perkinsus atlanticus</name>
    <dbReference type="NCBI Taxonomy" id="32597"/>
    <lineage>
        <taxon>Eukaryota</taxon>
        <taxon>Sar</taxon>
        <taxon>Alveolata</taxon>
        <taxon>Perkinsozoa</taxon>
        <taxon>Perkinsea</taxon>
        <taxon>Perkinsida</taxon>
        <taxon>Perkinsidae</taxon>
        <taxon>Perkinsus</taxon>
    </lineage>
</organism>
<dbReference type="Pfam" id="PF12146">
    <property type="entry name" value="Hydrolase_4"/>
    <property type="match status" value="1"/>
</dbReference>
<dbReference type="Proteomes" id="UP000570595">
    <property type="component" value="Unassembled WGS sequence"/>
</dbReference>
<evidence type="ECO:0000259" key="5">
    <source>
        <dbReference type="PROSITE" id="PS50975"/>
    </source>
</evidence>
<dbReference type="GO" id="GO:0005524">
    <property type="term" value="F:ATP binding"/>
    <property type="evidence" value="ECO:0007669"/>
    <property type="project" value="UniProtKB-UniRule"/>
</dbReference>
<dbReference type="EMBL" id="JABAHT010000710">
    <property type="protein sequence ID" value="KAF4652557.1"/>
    <property type="molecule type" value="Genomic_DNA"/>
</dbReference>
<keyword evidence="3 4" id="KW-0067">ATP-binding</keyword>